<dbReference type="AlphaFoldDB" id="A0A182XPR7"/>
<dbReference type="GO" id="GO:0005634">
    <property type="term" value="C:nucleus"/>
    <property type="evidence" value="ECO:0007669"/>
    <property type="project" value="UniProtKB-SubCell"/>
</dbReference>
<keyword evidence="3" id="KW-1185">Reference proteome</keyword>
<dbReference type="Gene3D" id="1.10.10.60">
    <property type="entry name" value="Homeodomain-like"/>
    <property type="match status" value="1"/>
</dbReference>
<organism evidence="2 3">
    <name type="scientific">Anopheles quadriannulatus</name>
    <name type="common">Mosquito</name>
    <dbReference type="NCBI Taxonomy" id="34691"/>
    <lineage>
        <taxon>Eukaryota</taxon>
        <taxon>Metazoa</taxon>
        <taxon>Ecdysozoa</taxon>
        <taxon>Arthropoda</taxon>
        <taxon>Hexapoda</taxon>
        <taxon>Insecta</taxon>
        <taxon>Pterygota</taxon>
        <taxon>Neoptera</taxon>
        <taxon>Endopterygota</taxon>
        <taxon>Diptera</taxon>
        <taxon>Nematocera</taxon>
        <taxon>Culicoidea</taxon>
        <taxon>Culicidae</taxon>
        <taxon>Anophelinae</taxon>
        <taxon>Anopheles</taxon>
    </lineage>
</organism>
<dbReference type="Proteomes" id="UP000076407">
    <property type="component" value="Unassembled WGS sequence"/>
</dbReference>
<dbReference type="PANTHER" id="PTHR19303">
    <property type="entry name" value="TRANSPOSON"/>
    <property type="match status" value="1"/>
</dbReference>
<name>A0A182XPR7_ANOQN</name>
<dbReference type="PANTHER" id="PTHR19303:SF74">
    <property type="entry name" value="POGO TRANSPOSABLE ELEMENT WITH KRAB DOMAIN"/>
    <property type="match status" value="1"/>
</dbReference>
<accession>A0A182XPR7</accession>
<dbReference type="GO" id="GO:0003677">
    <property type="term" value="F:DNA binding"/>
    <property type="evidence" value="ECO:0007669"/>
    <property type="project" value="TreeGrafter"/>
</dbReference>
<evidence type="ECO:0000256" key="1">
    <source>
        <dbReference type="ARBA" id="ARBA00004123"/>
    </source>
</evidence>
<dbReference type="EnsemblMetazoa" id="AQUA011869-RA">
    <property type="protein sequence ID" value="AQUA011869-PA"/>
    <property type="gene ID" value="AQUA011869"/>
</dbReference>
<evidence type="ECO:0000313" key="2">
    <source>
        <dbReference type="EnsemblMetazoa" id="AQUA011869-PA"/>
    </source>
</evidence>
<dbReference type="InterPro" id="IPR050863">
    <property type="entry name" value="CenT-Element_Derived"/>
</dbReference>
<dbReference type="SUPFAM" id="SSF46689">
    <property type="entry name" value="Homeodomain-like"/>
    <property type="match status" value="1"/>
</dbReference>
<protein>
    <recommendedName>
        <fullName evidence="4">HTH psq-type domain-containing protein</fullName>
    </recommendedName>
</protein>
<evidence type="ECO:0008006" key="4">
    <source>
        <dbReference type="Google" id="ProtNLM"/>
    </source>
</evidence>
<dbReference type="VEuPathDB" id="VectorBase:AQUA011869"/>
<comment type="subcellular location">
    <subcellularLocation>
        <location evidence="1">Nucleus</location>
    </subcellularLocation>
</comment>
<reference evidence="2" key="1">
    <citation type="submission" date="2020-05" db="UniProtKB">
        <authorList>
            <consortium name="EnsemblMetazoa"/>
        </authorList>
    </citation>
    <scope>IDENTIFICATION</scope>
    <source>
        <strain evidence="2">SANGQUA</strain>
    </source>
</reference>
<proteinExistence type="predicted"/>
<evidence type="ECO:0000313" key="3">
    <source>
        <dbReference type="Proteomes" id="UP000076407"/>
    </source>
</evidence>
<sequence length="311" mass="35833">MESALTKGPRYDETAISCCIELIISKQKTVYGACKAYGIPQSTIRYRMSEKWSSKVRKGPRTVLTEDEERKLKQYLIAMGKKGFPVVKELLLHKVKSFLDSNLRKTPFKNNVPGFLRRHREIAIRTPETVSSASAKVCEVDFRGWFANLTSYLEENNLIEATLDPTRIYNGDETSFFLHPQTKAVFANRDSHKNIAVMFTFGADADIIDPCVMLPMKRIRADILREFPANWGVGKSEKGWMDTPGFMLYIRELFYPHLLKKKVKFPVLWPLLPYGGRGCRIMFEIGYRFNSVVPQYHTNHATSRRSYIQTP</sequence>
<dbReference type="InterPro" id="IPR009057">
    <property type="entry name" value="Homeodomain-like_sf"/>
</dbReference>
<dbReference type="STRING" id="34691.A0A182XPR7"/>